<dbReference type="GO" id="GO:0009116">
    <property type="term" value="P:nucleoside metabolic process"/>
    <property type="evidence" value="ECO:0007669"/>
    <property type="project" value="InterPro"/>
</dbReference>
<dbReference type="OrthoDB" id="3852236at2"/>
<reference evidence="3" key="4">
    <citation type="submission" date="2019-03" db="EMBL/GenBank/DDBJ databases">
        <authorList>
            <person name="Huang Y."/>
        </authorList>
    </citation>
    <scope>NUCLEOTIDE SEQUENCE</scope>
    <source>
        <strain evidence="3">JCM 16608</strain>
    </source>
</reference>
<dbReference type="NCBIfam" id="NF004168">
    <property type="entry name" value="PRK05634.1"/>
    <property type="match status" value="1"/>
</dbReference>
<reference evidence="3 4" key="1">
    <citation type="journal article" date="2008" name="Int. J. Syst. Evol. Microbiol.">
        <title>Nocardioides daphniae sp. nov., isolated from Daphnia cucullata (Crustacea: Cladocera).</title>
        <authorList>
            <person name="Toth E.M."/>
            <person name="Keki Z."/>
            <person name="Homonnay Z.G."/>
            <person name="Borsodi A.K."/>
            <person name="Marialigeti K."/>
            <person name="Schumann P."/>
        </authorList>
    </citation>
    <scope>NUCLEOTIDE SEQUENCE [LARGE SCALE GENOMIC DNA]</scope>
    <source>
        <strain evidence="3 4">JCM 16608</strain>
    </source>
</reference>
<protein>
    <submittedName>
        <fullName evidence="3">Nucleosidase</fullName>
    </submittedName>
</protein>
<dbReference type="InterPro" id="IPR000845">
    <property type="entry name" value="Nucleoside_phosphorylase_d"/>
</dbReference>
<name>A0A4P7UB22_9ACTN</name>
<dbReference type="GO" id="GO:0003824">
    <property type="term" value="F:catalytic activity"/>
    <property type="evidence" value="ECO:0007669"/>
    <property type="project" value="InterPro"/>
</dbReference>
<evidence type="ECO:0000313" key="3">
    <source>
        <dbReference type="EMBL" id="QCC77280.1"/>
    </source>
</evidence>
<evidence type="ECO:0000313" key="4">
    <source>
        <dbReference type="Proteomes" id="UP000297025"/>
    </source>
</evidence>
<evidence type="ECO:0000313" key="2">
    <source>
        <dbReference type="EMBL" id="GGD25761.1"/>
    </source>
</evidence>
<dbReference type="Proteomes" id="UP000297025">
    <property type="component" value="Chromosome"/>
</dbReference>
<dbReference type="EMBL" id="BMCK01000004">
    <property type="protein sequence ID" value="GGD25761.1"/>
    <property type="molecule type" value="Genomic_DNA"/>
</dbReference>
<evidence type="ECO:0000259" key="1">
    <source>
        <dbReference type="Pfam" id="PF01048"/>
    </source>
</evidence>
<dbReference type="AlphaFoldDB" id="A0A4P7UB22"/>
<reference evidence="2" key="2">
    <citation type="journal article" date="2014" name="Int. J. Syst. Evol. Microbiol.">
        <title>Complete genome of a new Firmicutes species belonging to the dominant human colonic microbiota ('Ruminococcus bicirculans') reveals two chromosomes and a selective capacity to utilize plant glucans.</title>
        <authorList>
            <consortium name="NISC Comparative Sequencing Program"/>
            <person name="Wegmann U."/>
            <person name="Louis P."/>
            <person name="Goesmann A."/>
            <person name="Henrissat B."/>
            <person name="Duncan S.H."/>
            <person name="Flint H.J."/>
        </authorList>
    </citation>
    <scope>NUCLEOTIDE SEQUENCE</scope>
    <source>
        <strain evidence="2">CCM 7403</strain>
    </source>
</reference>
<dbReference type="RefSeq" id="WP_135832326.1">
    <property type="nucleotide sequence ID" value="NZ_BMCK01000004.1"/>
</dbReference>
<dbReference type="SUPFAM" id="SSF53167">
    <property type="entry name" value="Purine and uridine phosphorylases"/>
    <property type="match status" value="1"/>
</dbReference>
<reference evidence="5" key="3">
    <citation type="journal article" date="2019" name="Int. J. Syst. Evol. Microbiol.">
        <title>The Global Catalogue of Microorganisms (GCM) 10K type strain sequencing project: providing services to taxonomists for standard genome sequencing and annotation.</title>
        <authorList>
            <consortium name="The Broad Institute Genomics Platform"/>
            <consortium name="The Broad Institute Genome Sequencing Center for Infectious Disease"/>
            <person name="Wu L."/>
            <person name="Ma J."/>
        </authorList>
    </citation>
    <scope>NUCLEOTIDE SEQUENCE [LARGE SCALE GENOMIC DNA]</scope>
    <source>
        <strain evidence="5">CCM 7403</strain>
    </source>
</reference>
<accession>A0A4P7UB22</accession>
<dbReference type="Gene3D" id="3.40.50.1580">
    <property type="entry name" value="Nucleoside phosphorylase domain"/>
    <property type="match status" value="1"/>
</dbReference>
<dbReference type="KEGG" id="ndp:E2C04_08920"/>
<reference evidence="2" key="5">
    <citation type="submission" date="2024-05" db="EMBL/GenBank/DDBJ databases">
        <authorList>
            <person name="Sun Q."/>
            <person name="Sedlacek I."/>
        </authorList>
    </citation>
    <scope>NUCLEOTIDE SEQUENCE</scope>
    <source>
        <strain evidence="2">CCM 7403</strain>
    </source>
</reference>
<sequence>MPTTPRILVVSATEAEARYVPEDLPLVITGIGKTAAAARTARALAAFEDVDDLVVVNIGTAGALRDDVTGLHVVGQVLNHEISADALVALGYDPEHQLLLGEGASVLASGDVFVSDTDVRTRLGLAAHLVDMEGYAVAWTAREFGREAILVKHVSDAADDSAWDWPTVVDQSARVLGQWLEEYLAR</sequence>
<feature type="domain" description="Nucleoside phosphorylase" evidence="1">
    <location>
        <begin position="26"/>
        <end position="184"/>
    </location>
</feature>
<dbReference type="Proteomes" id="UP000630594">
    <property type="component" value="Unassembled WGS sequence"/>
</dbReference>
<dbReference type="InterPro" id="IPR035994">
    <property type="entry name" value="Nucleoside_phosphorylase_sf"/>
</dbReference>
<dbReference type="Pfam" id="PF01048">
    <property type="entry name" value="PNP_UDP_1"/>
    <property type="match status" value="1"/>
</dbReference>
<proteinExistence type="predicted"/>
<dbReference type="EMBL" id="CP038462">
    <property type="protein sequence ID" value="QCC77280.1"/>
    <property type="molecule type" value="Genomic_DNA"/>
</dbReference>
<evidence type="ECO:0000313" key="5">
    <source>
        <dbReference type="Proteomes" id="UP000630594"/>
    </source>
</evidence>
<organism evidence="3 4">
    <name type="scientific">Nocardioides daphniae</name>
    <dbReference type="NCBI Taxonomy" id="402297"/>
    <lineage>
        <taxon>Bacteria</taxon>
        <taxon>Bacillati</taxon>
        <taxon>Actinomycetota</taxon>
        <taxon>Actinomycetes</taxon>
        <taxon>Propionibacteriales</taxon>
        <taxon>Nocardioidaceae</taxon>
        <taxon>Nocardioides</taxon>
    </lineage>
</organism>
<keyword evidence="5" id="KW-1185">Reference proteome</keyword>
<gene>
    <name evidence="3" type="ORF">E2C04_08920</name>
    <name evidence="2" type="ORF">GCM10007231_26430</name>
</gene>